<comment type="caution">
    <text evidence="1">The sequence shown here is derived from an EMBL/GenBank/DDBJ whole genome shotgun (WGS) entry which is preliminary data.</text>
</comment>
<evidence type="ECO:0000313" key="1">
    <source>
        <dbReference type="EMBL" id="GAA4385771.1"/>
    </source>
</evidence>
<sequence length="60" mass="6798">MKDPIRVRFGDGTSITLPRGHTHVTYEYGRVTASYDDRPTIVYDAVAIECRWELPTSLAV</sequence>
<evidence type="ECO:0000313" key="2">
    <source>
        <dbReference type="Proteomes" id="UP001500635"/>
    </source>
</evidence>
<name>A0ABP8J6S0_9ACTN</name>
<organism evidence="1 2">
    <name type="scientific">Tsukamurella soli</name>
    <dbReference type="NCBI Taxonomy" id="644556"/>
    <lineage>
        <taxon>Bacteria</taxon>
        <taxon>Bacillati</taxon>
        <taxon>Actinomycetota</taxon>
        <taxon>Actinomycetes</taxon>
        <taxon>Mycobacteriales</taxon>
        <taxon>Tsukamurellaceae</taxon>
        <taxon>Tsukamurella</taxon>
    </lineage>
</organism>
<accession>A0ABP8J6S0</accession>
<dbReference type="Proteomes" id="UP001500635">
    <property type="component" value="Unassembled WGS sequence"/>
</dbReference>
<dbReference type="RefSeq" id="WP_344991174.1">
    <property type="nucleotide sequence ID" value="NZ_BAABFR010000008.1"/>
</dbReference>
<dbReference type="EMBL" id="BAABFR010000008">
    <property type="protein sequence ID" value="GAA4385771.1"/>
    <property type="molecule type" value="Genomic_DNA"/>
</dbReference>
<gene>
    <name evidence="1" type="ORF">GCM10023147_07900</name>
</gene>
<protein>
    <submittedName>
        <fullName evidence="1">Uncharacterized protein</fullName>
    </submittedName>
</protein>
<reference evidence="2" key="1">
    <citation type="journal article" date="2019" name="Int. J. Syst. Evol. Microbiol.">
        <title>The Global Catalogue of Microorganisms (GCM) 10K type strain sequencing project: providing services to taxonomists for standard genome sequencing and annotation.</title>
        <authorList>
            <consortium name="The Broad Institute Genomics Platform"/>
            <consortium name="The Broad Institute Genome Sequencing Center for Infectious Disease"/>
            <person name="Wu L."/>
            <person name="Ma J."/>
        </authorList>
    </citation>
    <scope>NUCLEOTIDE SEQUENCE [LARGE SCALE GENOMIC DNA]</scope>
    <source>
        <strain evidence="2">JCM 17688</strain>
    </source>
</reference>
<proteinExistence type="predicted"/>
<keyword evidence="2" id="KW-1185">Reference proteome</keyword>